<protein>
    <recommendedName>
        <fullName evidence="6">Aminotransferase</fullName>
        <ecNumber evidence="6">2.6.1.-</ecNumber>
    </recommendedName>
</protein>
<feature type="domain" description="Aminotransferase class I/classII large" evidence="7">
    <location>
        <begin position="32"/>
        <end position="379"/>
    </location>
</feature>
<dbReference type="PROSITE" id="PS00105">
    <property type="entry name" value="AA_TRANSFER_CLASS_1"/>
    <property type="match status" value="1"/>
</dbReference>
<dbReference type="Pfam" id="PF00155">
    <property type="entry name" value="Aminotran_1_2"/>
    <property type="match status" value="1"/>
</dbReference>
<dbReference type="Proteomes" id="UP000053557">
    <property type="component" value="Unassembled WGS sequence"/>
</dbReference>
<keyword evidence="4 6" id="KW-0808">Transferase</keyword>
<keyword evidence="9" id="KW-1185">Reference proteome</keyword>
<comment type="similarity">
    <text evidence="2 6">Belongs to the class-I pyridoxal-phosphate-dependent aminotransferase family.</text>
</comment>
<comment type="cofactor">
    <cofactor evidence="1 6">
        <name>pyridoxal 5'-phosphate</name>
        <dbReference type="ChEBI" id="CHEBI:597326"/>
    </cofactor>
</comment>
<dbReference type="EMBL" id="LPVJ01000070">
    <property type="protein sequence ID" value="KUO94758.1"/>
    <property type="molecule type" value="Genomic_DNA"/>
</dbReference>
<dbReference type="InterPro" id="IPR015421">
    <property type="entry name" value="PyrdxlP-dep_Trfase_major"/>
</dbReference>
<accession>A0A117SX56</accession>
<sequence>MSAFEGKLSPLVEQLAPSGIRRFFDLASQMDDVISLGVGEPDFVTPWHVREACFYALERGYTTYTANAGLPALRDAIAQYLETFDLSYDPKDEVLVTVGGSEAIDLALRAVVQPGDEVLIPEPAYVSYEPCAILAGATVKKIATRAMDQFRLTEAALRDALTPRSKVLILCAPNNPTGAILDRAALAQIASVAIAHDLLVISDEIYAELTYGVRHVSVASLPGMKERTIVISGMSKAYAMTGWRIGYATAPRDVLAAMVKIHQYTMLCAPIMGQMAALEALKNGERERQAMVEQYDQRRRFVVKRLREIGLACHEPQGAFYAFPDIRASGLSSEAFAERLLKAERVAVVPGAVFGPSGEGFVRCSYATSLAQLERAFERMDRFLNS</sequence>
<evidence type="ECO:0000256" key="1">
    <source>
        <dbReference type="ARBA" id="ARBA00001933"/>
    </source>
</evidence>
<dbReference type="EC" id="2.6.1.-" evidence="6"/>
<evidence type="ECO:0000313" key="8">
    <source>
        <dbReference type="EMBL" id="KUO94758.1"/>
    </source>
</evidence>
<evidence type="ECO:0000256" key="4">
    <source>
        <dbReference type="ARBA" id="ARBA00022679"/>
    </source>
</evidence>
<dbReference type="RefSeq" id="WP_067719282.1">
    <property type="nucleotide sequence ID" value="NZ_LPVJ01000070.1"/>
</dbReference>
<dbReference type="FunFam" id="3.40.640.10:FF:000033">
    <property type="entry name" value="Aspartate aminotransferase"/>
    <property type="match status" value="1"/>
</dbReference>
<evidence type="ECO:0000256" key="2">
    <source>
        <dbReference type="ARBA" id="ARBA00007441"/>
    </source>
</evidence>
<reference evidence="8 9" key="1">
    <citation type="submission" date="2015-12" db="EMBL/GenBank/DDBJ databases">
        <title>Draft genome sequence of Acidibacillus ferrooxidans ITV001, isolated from a chalcopyrite acid mine drainage site in Brazil.</title>
        <authorList>
            <person name="Dall'Agnol H."/>
            <person name="Nancucheo I."/>
            <person name="Johnson B."/>
            <person name="Oliveira R."/>
            <person name="Leite L."/>
            <person name="Pylro V."/>
            <person name="Nunes G.L."/>
            <person name="Tzotzos G."/>
            <person name="Fernandes G.R."/>
            <person name="Dutra J."/>
            <person name="Orellana S.C."/>
            <person name="Oliveira G."/>
        </authorList>
    </citation>
    <scope>NUCLEOTIDE SEQUENCE [LARGE SCALE GENOMIC DNA]</scope>
    <source>
        <strain evidence="9">ITV01</strain>
    </source>
</reference>
<dbReference type="InterPro" id="IPR015424">
    <property type="entry name" value="PyrdxlP-dep_Trfase"/>
</dbReference>
<dbReference type="AlphaFoldDB" id="A0A117SX56"/>
<evidence type="ECO:0000256" key="6">
    <source>
        <dbReference type="RuleBase" id="RU000481"/>
    </source>
</evidence>
<evidence type="ECO:0000256" key="5">
    <source>
        <dbReference type="ARBA" id="ARBA00022898"/>
    </source>
</evidence>
<evidence type="ECO:0000313" key="9">
    <source>
        <dbReference type="Proteomes" id="UP000053557"/>
    </source>
</evidence>
<dbReference type="CDD" id="cd00609">
    <property type="entry name" value="AAT_like"/>
    <property type="match status" value="1"/>
</dbReference>
<dbReference type="GO" id="GO:0030170">
    <property type="term" value="F:pyridoxal phosphate binding"/>
    <property type="evidence" value="ECO:0007669"/>
    <property type="project" value="InterPro"/>
</dbReference>
<dbReference type="InterPro" id="IPR015422">
    <property type="entry name" value="PyrdxlP-dep_Trfase_small"/>
</dbReference>
<dbReference type="Gene3D" id="3.90.1150.10">
    <property type="entry name" value="Aspartate Aminotransferase, domain 1"/>
    <property type="match status" value="1"/>
</dbReference>
<dbReference type="GO" id="GO:0006520">
    <property type="term" value="P:amino acid metabolic process"/>
    <property type="evidence" value="ECO:0007669"/>
    <property type="project" value="InterPro"/>
</dbReference>
<keyword evidence="3 6" id="KW-0032">Aminotransferase</keyword>
<name>A0A117SX56_9BACL</name>
<organism evidence="8 9">
    <name type="scientific">Ferroacidibacillus organovorans</name>
    <dbReference type="NCBI Taxonomy" id="1765683"/>
    <lineage>
        <taxon>Bacteria</taxon>
        <taxon>Bacillati</taxon>
        <taxon>Bacillota</taxon>
        <taxon>Bacilli</taxon>
        <taxon>Bacillales</taxon>
        <taxon>Alicyclobacillaceae</taxon>
        <taxon>Ferroacidibacillus</taxon>
    </lineage>
</organism>
<dbReference type="InterPro" id="IPR004838">
    <property type="entry name" value="NHTrfase_class1_PyrdxlP-BS"/>
</dbReference>
<evidence type="ECO:0000259" key="7">
    <source>
        <dbReference type="Pfam" id="PF00155"/>
    </source>
</evidence>
<dbReference type="InterPro" id="IPR004839">
    <property type="entry name" value="Aminotransferase_I/II_large"/>
</dbReference>
<gene>
    <name evidence="8" type="ORF">ATW55_10070</name>
</gene>
<dbReference type="PANTHER" id="PTHR46383">
    <property type="entry name" value="ASPARTATE AMINOTRANSFERASE"/>
    <property type="match status" value="1"/>
</dbReference>
<dbReference type="Gene3D" id="3.40.640.10">
    <property type="entry name" value="Type I PLP-dependent aspartate aminotransferase-like (Major domain)"/>
    <property type="match status" value="1"/>
</dbReference>
<evidence type="ECO:0000256" key="3">
    <source>
        <dbReference type="ARBA" id="ARBA00022576"/>
    </source>
</evidence>
<proteinExistence type="inferred from homology"/>
<dbReference type="InterPro" id="IPR050596">
    <property type="entry name" value="AspAT/PAT-like"/>
</dbReference>
<dbReference type="GO" id="GO:0008483">
    <property type="term" value="F:transaminase activity"/>
    <property type="evidence" value="ECO:0007669"/>
    <property type="project" value="UniProtKB-KW"/>
</dbReference>
<keyword evidence="5" id="KW-0663">Pyridoxal phosphate</keyword>
<dbReference type="SUPFAM" id="SSF53383">
    <property type="entry name" value="PLP-dependent transferases"/>
    <property type="match status" value="1"/>
</dbReference>
<comment type="caution">
    <text evidence="8">The sequence shown here is derived from an EMBL/GenBank/DDBJ whole genome shotgun (WGS) entry which is preliminary data.</text>
</comment>
<dbReference type="PANTHER" id="PTHR46383:SF3">
    <property type="entry name" value="ASPARTATE AMINOTRANSFERASE-RELATED"/>
    <property type="match status" value="1"/>
</dbReference>